<reference evidence="1 2" key="1">
    <citation type="submission" date="2020-02" db="EMBL/GenBank/DDBJ databases">
        <title>Aliifodinibius halophilus 2W32, complete genome.</title>
        <authorList>
            <person name="Li Y."/>
            <person name="Wu S."/>
        </authorList>
    </citation>
    <scope>NUCLEOTIDE SEQUENCE [LARGE SCALE GENOMIC DNA]</scope>
    <source>
        <strain evidence="1 2">2W32</strain>
    </source>
</reference>
<keyword evidence="2" id="KW-1185">Reference proteome</keyword>
<organism evidence="1 2">
    <name type="scientific">Fodinibius halophilus</name>
    <dbReference type="NCBI Taxonomy" id="1736908"/>
    <lineage>
        <taxon>Bacteria</taxon>
        <taxon>Pseudomonadati</taxon>
        <taxon>Balneolota</taxon>
        <taxon>Balneolia</taxon>
        <taxon>Balneolales</taxon>
        <taxon>Balneolaceae</taxon>
        <taxon>Fodinibius</taxon>
    </lineage>
</organism>
<dbReference type="SUPFAM" id="SSF75011">
    <property type="entry name" value="3-carboxy-cis,cis-mucoante lactonizing enzyme"/>
    <property type="match status" value="1"/>
</dbReference>
<dbReference type="Proteomes" id="UP000479132">
    <property type="component" value="Unassembled WGS sequence"/>
</dbReference>
<evidence type="ECO:0000313" key="1">
    <source>
        <dbReference type="EMBL" id="NGP87509.1"/>
    </source>
</evidence>
<protein>
    <recommendedName>
        <fullName evidence="3">6-bladed beta-propeller</fullName>
    </recommendedName>
</protein>
<dbReference type="RefSeq" id="WP_165266323.1">
    <property type="nucleotide sequence ID" value="NZ_JAALLS010000003.1"/>
</dbReference>
<dbReference type="AlphaFoldDB" id="A0A6M1T0P2"/>
<comment type="caution">
    <text evidence="1">The sequence shown here is derived from an EMBL/GenBank/DDBJ whole genome shotgun (WGS) entry which is preliminary data.</text>
</comment>
<proteinExistence type="predicted"/>
<sequence length="329" mass="37093">MFPKKSCFFYTLISLLIFQLVSCEKEPNKRTGKAVQFVDYDIENVLTIDSTNSANYITDFTLDSLGNIYALDISDFQLKKFNPNGELIAKTGRKGDGPGEFKKHYYTVSKLPNPVGSASVKEVSIQLFSSTLEHQDVLLNNGIVSTFAANNNGDILVSNFATGNLDLLDLDGTYHKTIEEVDITDKKKIYDLVKYIKFYNDDIFYVSFPFKNLIQKFSISQGLLDEFRLPSIPKFSRTNDGLPKGPVIQGITTLPNGRVWVVGRSFSKNPAQDIYVFNKKGEYIHTFVLPEKAQALTYNNQSLYTLGAGGYHIKKWKIDPKQVSSHEID</sequence>
<dbReference type="Gene3D" id="2.120.10.30">
    <property type="entry name" value="TolB, C-terminal domain"/>
    <property type="match status" value="1"/>
</dbReference>
<evidence type="ECO:0008006" key="3">
    <source>
        <dbReference type="Google" id="ProtNLM"/>
    </source>
</evidence>
<evidence type="ECO:0000313" key="2">
    <source>
        <dbReference type="Proteomes" id="UP000479132"/>
    </source>
</evidence>
<accession>A0A6M1T0P2</accession>
<dbReference type="EMBL" id="JAALLS010000003">
    <property type="protein sequence ID" value="NGP87509.1"/>
    <property type="molecule type" value="Genomic_DNA"/>
</dbReference>
<gene>
    <name evidence="1" type="ORF">G3569_04010</name>
</gene>
<dbReference type="InterPro" id="IPR011042">
    <property type="entry name" value="6-blade_b-propeller_TolB-like"/>
</dbReference>
<name>A0A6M1T0P2_9BACT</name>